<comment type="caution">
    <text evidence="19">The sequence shown here is derived from an EMBL/GenBank/DDBJ whole genome shotgun (WGS) entry which is preliminary data.</text>
</comment>
<sequence>MTGWKRSVTIWPARDCVPLVVASKRLSQEQYTEFEQRYNAAKLSVTDRAAKVSAVVESLEREMELLCLTGVEDRLQDHVRPTLELLRNAGIKTWMLTGDKLETASCIAQSSRLVSRSQNLHIFPAISTRAEAHQELNAFRRKNDCALVIKGDALEICLRYYELEFMELACACPAVVVCRCSPTQKASVVQLIQRHTGKRTAAIGDGGNDVSMIQAADCGIGIVGKEGKQASLAADFSIIQFCHLARLLLVHGRYSYHRSASLSQFVIHRGLIISTMQAVFSSVFYFASIALYQGILMIGYATLYTNMPVFSLVLDRDVPAKIALTYPELYKELTKGRSLSYKTFFLWVAISIYQGGILMYGAIWLFEDEFIHIVSISFSALIVTELLMVALTIRTWHYLMAAAEIASFTIYIISMAILKDVFDREFIQSLDFLWKVLAITLVSCLPLYVLKFLTRRFSPPSYTKLT</sequence>
<accession>A0A6A4V5S9</accession>
<keyword evidence="13 17" id="KW-0472">Membrane</keyword>
<keyword evidence="20" id="KW-1185">Reference proteome</keyword>
<evidence type="ECO:0000256" key="13">
    <source>
        <dbReference type="ARBA" id="ARBA00023136"/>
    </source>
</evidence>
<evidence type="ECO:0000256" key="15">
    <source>
        <dbReference type="PIRSR" id="PIRSR606539-2"/>
    </source>
</evidence>
<dbReference type="Pfam" id="PF16212">
    <property type="entry name" value="PhoLip_ATPase_C"/>
    <property type="match status" value="1"/>
</dbReference>
<dbReference type="GO" id="GO:0005768">
    <property type="term" value="C:endosome"/>
    <property type="evidence" value="ECO:0007669"/>
    <property type="project" value="TreeGrafter"/>
</dbReference>
<feature type="binding site" evidence="15">
    <location>
        <position position="179"/>
    </location>
    <ligand>
        <name>ATP</name>
        <dbReference type="ChEBI" id="CHEBI:30616"/>
    </ligand>
</feature>
<evidence type="ECO:0000313" key="20">
    <source>
        <dbReference type="Proteomes" id="UP000440578"/>
    </source>
</evidence>
<dbReference type="GO" id="GO:0016887">
    <property type="term" value="F:ATP hydrolysis activity"/>
    <property type="evidence" value="ECO:0007669"/>
    <property type="project" value="InterPro"/>
</dbReference>
<evidence type="ECO:0000256" key="17">
    <source>
        <dbReference type="RuleBase" id="RU362033"/>
    </source>
</evidence>
<keyword evidence="4" id="KW-0813">Transport</keyword>
<feature type="binding site" evidence="15">
    <location>
        <position position="98"/>
    </location>
    <ligand>
        <name>ATP</name>
        <dbReference type="ChEBI" id="CHEBI:30616"/>
    </ligand>
</feature>
<dbReference type="Pfam" id="PF00702">
    <property type="entry name" value="Hydrolase"/>
    <property type="match status" value="1"/>
</dbReference>
<dbReference type="OrthoDB" id="377733at2759"/>
<evidence type="ECO:0000256" key="3">
    <source>
        <dbReference type="ARBA" id="ARBA00008109"/>
    </source>
</evidence>
<keyword evidence="6 16" id="KW-0479">Metal-binding</keyword>
<dbReference type="GO" id="GO:0005524">
    <property type="term" value="F:ATP binding"/>
    <property type="evidence" value="ECO:0007669"/>
    <property type="project" value="UniProtKB-UniRule"/>
</dbReference>
<evidence type="ECO:0000256" key="10">
    <source>
        <dbReference type="ARBA" id="ARBA00022967"/>
    </source>
</evidence>
<keyword evidence="9 16" id="KW-0460">Magnesium</keyword>
<comment type="cofactor">
    <cofactor evidence="1 16">
        <name>Mg(2+)</name>
        <dbReference type="ChEBI" id="CHEBI:18420"/>
    </cofactor>
</comment>
<protein>
    <recommendedName>
        <fullName evidence="17">Phospholipid-transporting ATPase</fullName>
        <ecNumber evidence="17">7.6.2.1</ecNumber>
    </recommendedName>
</protein>
<feature type="binding site" evidence="15">
    <location>
        <position position="208"/>
    </location>
    <ligand>
        <name>ATP</name>
        <dbReference type="ChEBI" id="CHEBI:30616"/>
    </ligand>
</feature>
<feature type="transmembrane region" description="Helical" evidence="17">
    <location>
        <begin position="283"/>
        <end position="303"/>
    </location>
</feature>
<keyword evidence="7 15" id="KW-0547">Nucleotide-binding</keyword>
<evidence type="ECO:0000313" key="19">
    <source>
        <dbReference type="EMBL" id="KAF0289045.1"/>
    </source>
</evidence>
<feature type="binding site" evidence="16">
    <location>
        <position position="209"/>
    </location>
    <ligand>
        <name>Mg(2+)</name>
        <dbReference type="ChEBI" id="CHEBI:18420"/>
    </ligand>
</feature>
<evidence type="ECO:0000256" key="2">
    <source>
        <dbReference type="ARBA" id="ARBA00004127"/>
    </source>
</evidence>
<evidence type="ECO:0000256" key="1">
    <source>
        <dbReference type="ARBA" id="ARBA00001946"/>
    </source>
</evidence>
<evidence type="ECO:0000256" key="7">
    <source>
        <dbReference type="ARBA" id="ARBA00022741"/>
    </source>
</evidence>
<keyword evidence="8 15" id="KW-0067">ATP-binding</keyword>
<dbReference type="InterPro" id="IPR023298">
    <property type="entry name" value="ATPase_P-typ_TM_dom_sf"/>
</dbReference>
<evidence type="ECO:0000256" key="9">
    <source>
        <dbReference type="ARBA" id="ARBA00022842"/>
    </source>
</evidence>
<dbReference type="Proteomes" id="UP000440578">
    <property type="component" value="Unassembled WGS sequence"/>
</dbReference>
<dbReference type="GO" id="GO:0005886">
    <property type="term" value="C:plasma membrane"/>
    <property type="evidence" value="ECO:0007669"/>
    <property type="project" value="TreeGrafter"/>
</dbReference>
<comment type="similarity">
    <text evidence="3 17">Belongs to the cation transport ATPase (P-type) (TC 3.A.3) family. Type IV subfamily.</text>
</comment>
<dbReference type="Gene3D" id="3.40.50.1000">
    <property type="entry name" value="HAD superfamily/HAD-like"/>
    <property type="match status" value="1"/>
</dbReference>
<feature type="binding site" evidence="16">
    <location>
        <position position="205"/>
    </location>
    <ligand>
        <name>Mg(2+)</name>
        <dbReference type="ChEBI" id="CHEBI:18420"/>
    </ligand>
</feature>
<dbReference type="PANTHER" id="PTHR24092:SF5">
    <property type="entry name" value="PHOSPHOLIPID-TRANSPORTING ATPASE"/>
    <property type="match status" value="1"/>
</dbReference>
<evidence type="ECO:0000256" key="6">
    <source>
        <dbReference type="ARBA" id="ARBA00022723"/>
    </source>
</evidence>
<comment type="caution">
    <text evidence="17">Lacks conserved residue(s) required for the propagation of feature annotation.</text>
</comment>
<evidence type="ECO:0000256" key="11">
    <source>
        <dbReference type="ARBA" id="ARBA00022989"/>
    </source>
</evidence>
<keyword evidence="10 17" id="KW-1278">Translocase</keyword>
<dbReference type="InterPro" id="IPR023214">
    <property type="entry name" value="HAD_sf"/>
</dbReference>
<dbReference type="SUPFAM" id="SSF56784">
    <property type="entry name" value="HAD-like"/>
    <property type="match status" value="1"/>
</dbReference>
<evidence type="ECO:0000259" key="18">
    <source>
        <dbReference type="Pfam" id="PF16212"/>
    </source>
</evidence>
<feature type="binding site" evidence="15">
    <location>
        <position position="185"/>
    </location>
    <ligand>
        <name>ATP</name>
        <dbReference type="ChEBI" id="CHEBI:30616"/>
    </ligand>
</feature>
<dbReference type="GO" id="GO:0140326">
    <property type="term" value="F:ATPase-coupled intramembrane lipid transporter activity"/>
    <property type="evidence" value="ECO:0007669"/>
    <property type="project" value="UniProtKB-EC"/>
</dbReference>
<dbReference type="NCBIfam" id="TIGR01494">
    <property type="entry name" value="ATPase_P-type"/>
    <property type="match status" value="1"/>
</dbReference>
<dbReference type="InterPro" id="IPR032630">
    <property type="entry name" value="P_typ_ATPase_c"/>
</dbReference>
<keyword evidence="12" id="KW-0445">Lipid transport</keyword>
<dbReference type="EC" id="7.6.2.1" evidence="17"/>
<proteinExistence type="inferred from homology"/>
<dbReference type="InterPro" id="IPR036412">
    <property type="entry name" value="HAD-like_sf"/>
</dbReference>
<feature type="binding site" evidence="15">
    <location>
        <position position="209"/>
    </location>
    <ligand>
        <name>ATP</name>
        <dbReference type="ChEBI" id="CHEBI:30616"/>
    </ligand>
</feature>
<dbReference type="PANTHER" id="PTHR24092">
    <property type="entry name" value="PROBABLE PHOSPHOLIPID-TRANSPORTING ATPASE"/>
    <property type="match status" value="1"/>
</dbReference>
<feature type="binding site" evidence="15">
    <location>
        <position position="97"/>
    </location>
    <ligand>
        <name>ATP</name>
        <dbReference type="ChEBI" id="CHEBI:30616"/>
    </ligand>
</feature>
<dbReference type="GO" id="GO:0045332">
    <property type="term" value="P:phospholipid translocation"/>
    <property type="evidence" value="ECO:0007669"/>
    <property type="project" value="TreeGrafter"/>
</dbReference>
<dbReference type="EMBL" id="VIIS01002064">
    <property type="protein sequence ID" value="KAF0289047.1"/>
    <property type="molecule type" value="Genomic_DNA"/>
</dbReference>
<dbReference type="GO" id="GO:0005802">
    <property type="term" value="C:trans-Golgi network"/>
    <property type="evidence" value="ECO:0007669"/>
    <property type="project" value="TreeGrafter"/>
</dbReference>
<organism evidence="19 20">
    <name type="scientific">Amphibalanus amphitrite</name>
    <name type="common">Striped barnacle</name>
    <name type="synonym">Balanus amphitrite</name>
    <dbReference type="NCBI Taxonomy" id="1232801"/>
    <lineage>
        <taxon>Eukaryota</taxon>
        <taxon>Metazoa</taxon>
        <taxon>Ecdysozoa</taxon>
        <taxon>Arthropoda</taxon>
        <taxon>Crustacea</taxon>
        <taxon>Multicrustacea</taxon>
        <taxon>Cirripedia</taxon>
        <taxon>Thoracica</taxon>
        <taxon>Thoracicalcarea</taxon>
        <taxon>Balanomorpha</taxon>
        <taxon>Balanoidea</taxon>
        <taxon>Balanidae</taxon>
        <taxon>Amphibalaninae</taxon>
        <taxon>Amphibalanus</taxon>
    </lineage>
</organism>
<dbReference type="NCBIfam" id="TIGR01652">
    <property type="entry name" value="ATPase-Plipid"/>
    <property type="match status" value="1"/>
</dbReference>
<dbReference type="InterPro" id="IPR001757">
    <property type="entry name" value="P_typ_ATPase"/>
</dbReference>
<feature type="transmembrane region" description="Helical" evidence="17">
    <location>
        <begin position="398"/>
        <end position="417"/>
    </location>
</feature>
<evidence type="ECO:0000256" key="5">
    <source>
        <dbReference type="ARBA" id="ARBA00022692"/>
    </source>
</evidence>
<feature type="domain" description="P-type ATPase C-terminal" evidence="18">
    <location>
        <begin position="232"/>
        <end position="459"/>
    </location>
</feature>
<dbReference type="FunFam" id="3.40.50.1000:FF:000009">
    <property type="entry name" value="Phospholipid-transporting ATPase"/>
    <property type="match status" value="1"/>
</dbReference>
<dbReference type="GO" id="GO:0006890">
    <property type="term" value="P:retrograde vesicle-mediated transport, Golgi to endoplasmic reticulum"/>
    <property type="evidence" value="ECO:0007669"/>
    <property type="project" value="TreeGrafter"/>
</dbReference>
<comment type="catalytic activity">
    <reaction evidence="14 17">
        <text>ATP + H2O + phospholipidSide 1 = ADP + phosphate + phospholipidSide 2.</text>
        <dbReference type="EC" id="7.6.2.1"/>
    </reaction>
</comment>
<keyword evidence="11 17" id="KW-1133">Transmembrane helix</keyword>
<evidence type="ECO:0000256" key="16">
    <source>
        <dbReference type="PIRSR" id="PIRSR606539-3"/>
    </source>
</evidence>
<name>A0A6A4V5S9_AMPAM</name>
<evidence type="ECO:0000256" key="4">
    <source>
        <dbReference type="ARBA" id="ARBA00022448"/>
    </source>
</evidence>
<gene>
    <name evidence="19" type="primary">ATP9B_2</name>
    <name evidence="19" type="ORF">FJT64_001343</name>
</gene>
<dbReference type="AlphaFoldDB" id="A0A6A4V5S9"/>
<dbReference type="GO" id="GO:0006897">
    <property type="term" value="P:endocytosis"/>
    <property type="evidence" value="ECO:0007669"/>
    <property type="project" value="TreeGrafter"/>
</dbReference>
<feature type="transmembrane region" description="Helical" evidence="17">
    <location>
        <begin position="370"/>
        <end position="391"/>
    </location>
</feature>
<feature type="transmembrane region" description="Helical" evidence="17">
    <location>
        <begin position="344"/>
        <end position="364"/>
    </location>
</feature>
<feature type="binding site" evidence="15">
    <location>
        <position position="99"/>
    </location>
    <ligand>
        <name>ATP</name>
        <dbReference type="ChEBI" id="CHEBI:30616"/>
    </ligand>
</feature>
<dbReference type="InterPro" id="IPR006539">
    <property type="entry name" value="P-type_ATPase_IV"/>
</dbReference>
<feature type="transmembrane region" description="Helical" evidence="17">
    <location>
        <begin position="432"/>
        <end position="450"/>
    </location>
</feature>
<evidence type="ECO:0000256" key="8">
    <source>
        <dbReference type="ARBA" id="ARBA00022840"/>
    </source>
</evidence>
<dbReference type="EMBL" id="VIIS01002064">
    <property type="protein sequence ID" value="KAF0289045.1"/>
    <property type="molecule type" value="Genomic_DNA"/>
</dbReference>
<dbReference type="SUPFAM" id="SSF81665">
    <property type="entry name" value="Calcium ATPase, transmembrane domain M"/>
    <property type="match status" value="1"/>
</dbReference>
<dbReference type="PRINTS" id="PR00119">
    <property type="entry name" value="CATATPASE"/>
</dbReference>
<keyword evidence="5 17" id="KW-0812">Transmembrane</keyword>
<comment type="subcellular location">
    <subcellularLocation>
        <location evidence="2">Endomembrane system</location>
        <topology evidence="2">Multi-pass membrane protein</topology>
    </subcellularLocation>
    <subcellularLocation>
        <location evidence="17">Membrane</location>
        <topology evidence="17">Multi-pass membrane protein</topology>
    </subcellularLocation>
</comment>
<evidence type="ECO:0000256" key="12">
    <source>
        <dbReference type="ARBA" id="ARBA00023055"/>
    </source>
</evidence>
<evidence type="ECO:0000256" key="14">
    <source>
        <dbReference type="ARBA" id="ARBA00034036"/>
    </source>
</evidence>
<reference evidence="19 20" key="1">
    <citation type="submission" date="2019-07" db="EMBL/GenBank/DDBJ databases">
        <title>Draft genome assembly of a fouling barnacle, Amphibalanus amphitrite (Darwin, 1854): The first reference genome for Thecostraca.</title>
        <authorList>
            <person name="Kim W."/>
        </authorList>
    </citation>
    <scope>NUCLEOTIDE SEQUENCE [LARGE SCALE GENOMIC DNA]</scope>
    <source>
        <strain evidence="19">SNU_AA5</strain>
        <tissue evidence="19">Soma without cirri and trophi</tissue>
    </source>
</reference>
<dbReference type="GO" id="GO:0000287">
    <property type="term" value="F:magnesium ion binding"/>
    <property type="evidence" value="ECO:0007669"/>
    <property type="project" value="UniProtKB-UniRule"/>
</dbReference>